<comment type="caution">
    <text evidence="1">The sequence shown here is derived from an EMBL/GenBank/DDBJ whole genome shotgun (WGS) entry which is preliminary data.</text>
</comment>
<evidence type="ECO:0000313" key="1">
    <source>
        <dbReference type="EMBL" id="OGL53306.1"/>
    </source>
</evidence>
<dbReference type="PANTHER" id="PTHR12697">
    <property type="entry name" value="PBS LYASE HEAT-LIKE PROTEIN"/>
    <property type="match status" value="1"/>
</dbReference>
<dbReference type="InterPro" id="IPR011989">
    <property type="entry name" value="ARM-like"/>
</dbReference>
<dbReference type="InterPro" id="IPR016024">
    <property type="entry name" value="ARM-type_fold"/>
</dbReference>
<name>A0A1F7SHM6_9BACT</name>
<reference evidence="1 2" key="1">
    <citation type="journal article" date="2016" name="Nat. Commun.">
        <title>Thousands of microbial genomes shed light on interconnected biogeochemical processes in an aquifer system.</title>
        <authorList>
            <person name="Anantharaman K."/>
            <person name="Brown C.T."/>
            <person name="Hug L.A."/>
            <person name="Sharon I."/>
            <person name="Castelle C.J."/>
            <person name="Probst A.J."/>
            <person name="Thomas B.C."/>
            <person name="Singh A."/>
            <person name="Wilkins M.J."/>
            <person name="Karaoz U."/>
            <person name="Brodie E.L."/>
            <person name="Williams K.H."/>
            <person name="Hubbard S.S."/>
            <person name="Banfield J.F."/>
        </authorList>
    </citation>
    <scope>NUCLEOTIDE SEQUENCE [LARGE SCALE GENOMIC DNA]</scope>
</reference>
<proteinExistence type="predicted"/>
<dbReference type="GO" id="GO:0016491">
    <property type="term" value="F:oxidoreductase activity"/>
    <property type="evidence" value="ECO:0007669"/>
    <property type="project" value="TreeGrafter"/>
</dbReference>
<dbReference type="Proteomes" id="UP000178082">
    <property type="component" value="Unassembled WGS sequence"/>
</dbReference>
<dbReference type="Gene3D" id="1.25.10.10">
    <property type="entry name" value="Leucine-rich Repeat Variant"/>
    <property type="match status" value="1"/>
</dbReference>
<dbReference type="EMBL" id="MGDI01000025">
    <property type="protein sequence ID" value="OGL53306.1"/>
    <property type="molecule type" value="Genomic_DNA"/>
</dbReference>
<dbReference type="SUPFAM" id="SSF48371">
    <property type="entry name" value="ARM repeat"/>
    <property type="match status" value="1"/>
</dbReference>
<organism evidence="1 2">
    <name type="scientific">Candidatus Schekmanbacteria bacterium RIFCSPLOWO2_12_FULL_38_15</name>
    <dbReference type="NCBI Taxonomy" id="1817883"/>
    <lineage>
        <taxon>Bacteria</taxon>
        <taxon>Candidatus Schekmaniibacteriota</taxon>
    </lineage>
</organism>
<dbReference type="AlphaFoldDB" id="A0A1F7SHM6"/>
<dbReference type="PANTHER" id="PTHR12697:SF5">
    <property type="entry name" value="DEOXYHYPUSINE HYDROXYLASE"/>
    <property type="match status" value="1"/>
</dbReference>
<sequence length="209" mass="22785">MDMEVDSMGLVRLIGIFLPLFFIMSAFGQELMNTEEMIIKYRSQLQSMDEDTRISALVGLRKIGARNGQVEEILISALKDKSGYVSVLAAEALSRENKAIKHALPVLIKALESPLDPAFKTGRYVKDWKRVAAGAIGNYGSDAAPAVPALKKALKHTDYNVRGYAAMSLGNIGLASKSAMPDLQKAISMEKIDGVKKIMIEALSKLKVL</sequence>
<accession>A0A1F7SHM6</accession>
<protein>
    <recommendedName>
        <fullName evidence="3">HEAT repeat domain-containing protein</fullName>
    </recommendedName>
</protein>
<dbReference type="STRING" id="1817883.A3G31_07285"/>
<dbReference type="Pfam" id="PF13646">
    <property type="entry name" value="HEAT_2"/>
    <property type="match status" value="1"/>
</dbReference>
<evidence type="ECO:0008006" key="3">
    <source>
        <dbReference type="Google" id="ProtNLM"/>
    </source>
</evidence>
<gene>
    <name evidence="1" type="ORF">A3G31_07285</name>
</gene>
<evidence type="ECO:0000313" key="2">
    <source>
        <dbReference type="Proteomes" id="UP000178082"/>
    </source>
</evidence>